<dbReference type="EMBL" id="JN253669">
    <property type="protein sequence ID" value="AEK80482.1"/>
    <property type="molecule type" value="Genomic_DNA"/>
</dbReference>
<reference evidence="7" key="1">
    <citation type="journal article" date="2011" name="Plant Cell">
        <title>Transcriptional programming and functional interactions within the Phytophthora sojae RXLR effector repertoire.</title>
        <authorList>
            <person name="Wang Q."/>
            <person name="Han C."/>
            <person name="Ferreira A.O."/>
            <person name="Yu X."/>
            <person name="Ye W."/>
            <person name="Tripathy S."/>
            <person name="Kale S.D."/>
            <person name="Gu B."/>
            <person name="Sheng Y."/>
            <person name="Sui Y."/>
            <person name="Wang X."/>
            <person name="Zhang Z."/>
            <person name="Cheng B."/>
            <person name="Dong S."/>
            <person name="Shan W."/>
            <person name="Zheng X."/>
            <person name="Dou D."/>
            <person name="Tyler B.M."/>
            <person name="Wang Y."/>
        </authorList>
    </citation>
    <scope>NUCLEOTIDE SEQUENCE</scope>
    <source>
        <strain evidence="6">P7064</strain>
        <strain evidence="7">P7074</strain>
        <strain evidence="8">P7076</strain>
    </source>
</reference>
<dbReference type="HOGENOM" id="CLU_2176070_0_0_1"/>
<proteinExistence type="inferred from homology"/>
<dbReference type="EMBL" id="JN253667">
    <property type="protein sequence ID" value="AEK80480.1"/>
    <property type="molecule type" value="Genomic_DNA"/>
</dbReference>
<evidence type="ECO:0000313" key="8">
    <source>
        <dbReference type="EMBL" id="AEK80482.1"/>
    </source>
</evidence>
<dbReference type="VEuPathDB" id="FungiDB:PHYSODRAFT_284368"/>
<name>E0W5F3_PHYSO</name>
<evidence type="ECO:0000256" key="4">
    <source>
        <dbReference type="ARBA" id="ARBA00022729"/>
    </source>
</evidence>
<feature type="signal peptide" evidence="5">
    <location>
        <begin position="1"/>
        <end position="21"/>
    </location>
</feature>
<dbReference type="OrthoDB" id="128000at2759"/>
<evidence type="ECO:0000256" key="2">
    <source>
        <dbReference type="ARBA" id="ARBA00010400"/>
    </source>
</evidence>
<protein>
    <recommendedName>
        <fullName evidence="5">RxLR effector protein</fullName>
    </recommendedName>
</protein>
<comment type="function">
    <text evidence="5">Effector that suppresses plant defense responses during pathogen infection.</text>
</comment>
<feature type="chain" id="PRO_5007653134" description="RxLR effector protein" evidence="5">
    <location>
        <begin position="22"/>
        <end position="105"/>
    </location>
</feature>
<comment type="domain">
    <text evidence="5">The RxLR-dEER motif acts to carry the protein into the host cell cytoplasm through binding to cell surface phosphatidylinositol-3-phosphate.</text>
</comment>
<dbReference type="InterPro" id="IPR031825">
    <property type="entry name" value="RXLR"/>
</dbReference>
<comment type="subcellular location">
    <subcellularLocation>
        <location evidence="1 5">Secreted</location>
    </subcellularLocation>
</comment>
<evidence type="ECO:0000313" key="7">
    <source>
        <dbReference type="EMBL" id="AEK80481.1"/>
    </source>
</evidence>
<keyword evidence="3 5" id="KW-0964">Secreted</keyword>
<gene>
    <name evidence="7" type="primary">Avh</name>
</gene>
<dbReference type="KEGG" id="psoj:PHYSODRAFT_284368"/>
<keyword evidence="4 5" id="KW-0732">Signal</keyword>
<evidence type="ECO:0000256" key="1">
    <source>
        <dbReference type="ARBA" id="ARBA00004613"/>
    </source>
</evidence>
<dbReference type="Pfam" id="PF16810">
    <property type="entry name" value="RXLR"/>
    <property type="match status" value="1"/>
</dbReference>
<sequence>MRLTFIFAAVIAASLHASGAALPSATASKIAEVENDAFPATADSAHADGGGMLRRIEKNDKINEERIDFLKFWKALTSKKIKKAENMTPEELTKWLAKEAKKMGM</sequence>
<evidence type="ECO:0000256" key="5">
    <source>
        <dbReference type="RuleBase" id="RU367124"/>
    </source>
</evidence>
<accession>E0W5F3</accession>
<dbReference type="AlphaFoldDB" id="E0W5F3"/>
<dbReference type="EMBL" id="JN253668">
    <property type="protein sequence ID" value="AEK80481.1"/>
    <property type="molecule type" value="Genomic_DNA"/>
</dbReference>
<evidence type="ECO:0000313" key="6">
    <source>
        <dbReference type="EMBL" id="AEK80480.1"/>
    </source>
</evidence>
<dbReference type="GO" id="GO:0005576">
    <property type="term" value="C:extracellular region"/>
    <property type="evidence" value="ECO:0007669"/>
    <property type="project" value="UniProtKB-SubCell"/>
</dbReference>
<comment type="similarity">
    <text evidence="2 5">Belongs to the RxLR effector family.</text>
</comment>
<evidence type="ECO:0000256" key="3">
    <source>
        <dbReference type="ARBA" id="ARBA00022525"/>
    </source>
</evidence>
<organism evidence="7">
    <name type="scientific">Phytophthora sojae</name>
    <name type="common">Soybean stem and root rot agent</name>
    <name type="synonym">Phytophthora megasperma f. sp. glycines</name>
    <dbReference type="NCBI Taxonomy" id="67593"/>
    <lineage>
        <taxon>Eukaryota</taxon>
        <taxon>Sar</taxon>
        <taxon>Stramenopiles</taxon>
        <taxon>Oomycota</taxon>
        <taxon>Peronosporomycetes</taxon>
        <taxon>Peronosporales</taxon>
        <taxon>Peronosporaceae</taxon>
        <taxon>Phytophthora</taxon>
    </lineage>
</organism>